<sequence length="41" mass="4600">MSATPGVALMQVKSPLTGTTFYNPDRLGRGFFMPVFQYIIF</sequence>
<protein>
    <submittedName>
        <fullName evidence="1">Uncharacterized protein</fullName>
    </submittedName>
</protein>
<evidence type="ECO:0000313" key="2">
    <source>
        <dbReference type="Proteomes" id="UP000016480"/>
    </source>
</evidence>
<comment type="caution">
    <text evidence="1">The sequence shown here is derived from an EMBL/GenBank/DDBJ whole genome shotgun (WGS) entry which is preliminary data.</text>
</comment>
<dbReference type="AlphaFoldDB" id="A0A8T0CH15"/>
<dbReference type="Proteomes" id="UP000016480">
    <property type="component" value="Unassembled WGS sequence"/>
</dbReference>
<dbReference type="EMBL" id="AHCD03000020">
    <property type="protein sequence ID" value="KAF7788855.1"/>
    <property type="molecule type" value="Genomic_DNA"/>
</dbReference>
<evidence type="ECO:0000313" key="1">
    <source>
        <dbReference type="EMBL" id="KAF7788855.1"/>
    </source>
</evidence>
<organism evidence="1 2">
    <name type="scientific">Pseudoalteromonas rubra</name>
    <dbReference type="NCBI Taxonomy" id="43658"/>
    <lineage>
        <taxon>Bacteria</taxon>
        <taxon>Pseudomonadati</taxon>
        <taxon>Pseudomonadota</taxon>
        <taxon>Gammaproteobacteria</taxon>
        <taxon>Alteromonadales</taxon>
        <taxon>Pseudoalteromonadaceae</taxon>
        <taxon>Pseudoalteromonas</taxon>
    </lineage>
</organism>
<name>A0A8T0CH15_9GAMM</name>
<proteinExistence type="predicted"/>
<gene>
    <name evidence="1" type="ORF">PRUB_a1941</name>
</gene>
<accession>A0A8T0CH15</accession>
<reference evidence="1 2" key="1">
    <citation type="journal article" date="2012" name="J. Bacteriol.">
        <title>Genome sequence of the cycloprodigiosin-producing bacterial strain Pseudoalteromonas rubra ATCC 29570(T).</title>
        <authorList>
            <person name="Xie B.B."/>
            <person name="Shu Y.L."/>
            <person name="Qin Q.L."/>
            <person name="Rong J.C."/>
            <person name="Zhang X.Y."/>
            <person name="Chen X.L."/>
            <person name="Zhou B.C."/>
            <person name="Zhang Y.Z."/>
        </authorList>
    </citation>
    <scope>NUCLEOTIDE SEQUENCE [LARGE SCALE GENOMIC DNA]</scope>
    <source>
        <strain evidence="1 2">DSM 6842</strain>
    </source>
</reference>